<evidence type="ECO:0000256" key="2">
    <source>
        <dbReference type="ARBA" id="ARBA00009045"/>
    </source>
</evidence>
<evidence type="ECO:0000256" key="4">
    <source>
        <dbReference type="ARBA" id="ARBA00022801"/>
    </source>
</evidence>
<name>A0A1T5H751_9BACT</name>
<dbReference type="PANTHER" id="PTHR43731:SF14">
    <property type="entry name" value="PRESENILIN-ASSOCIATED RHOMBOID-LIKE PROTEIN, MITOCHONDRIAL"/>
    <property type="match status" value="1"/>
</dbReference>
<feature type="domain" description="DUF6576" evidence="9">
    <location>
        <begin position="271"/>
        <end position="303"/>
    </location>
</feature>
<dbReference type="Pfam" id="PF01694">
    <property type="entry name" value="Rhomboid"/>
    <property type="match status" value="1"/>
</dbReference>
<feature type="transmembrane region" description="Helical" evidence="7">
    <location>
        <begin position="18"/>
        <end position="40"/>
    </location>
</feature>
<accession>A0A1T5H751</accession>
<dbReference type="GO" id="GO:0004252">
    <property type="term" value="F:serine-type endopeptidase activity"/>
    <property type="evidence" value="ECO:0007669"/>
    <property type="project" value="InterPro"/>
</dbReference>
<comment type="subcellular location">
    <subcellularLocation>
        <location evidence="1">Membrane</location>
        <topology evidence="1">Multi-pass membrane protein</topology>
    </subcellularLocation>
</comment>
<dbReference type="Pfam" id="PF20216">
    <property type="entry name" value="DUF6576"/>
    <property type="match status" value="1"/>
</dbReference>
<feature type="transmembrane region" description="Helical" evidence="7">
    <location>
        <begin position="142"/>
        <end position="161"/>
    </location>
</feature>
<evidence type="ECO:0000256" key="7">
    <source>
        <dbReference type="SAM" id="Phobius"/>
    </source>
</evidence>
<reference evidence="11" key="1">
    <citation type="submission" date="2017-02" db="EMBL/GenBank/DDBJ databases">
        <authorList>
            <person name="Varghese N."/>
            <person name="Submissions S."/>
        </authorList>
    </citation>
    <scope>NUCLEOTIDE SEQUENCE [LARGE SCALE GENOMIC DNA]</scope>
    <source>
        <strain evidence="11">DSM 22270</strain>
    </source>
</reference>
<evidence type="ECO:0000256" key="6">
    <source>
        <dbReference type="ARBA" id="ARBA00023136"/>
    </source>
</evidence>
<dbReference type="OrthoDB" id="680602at2"/>
<feature type="transmembrane region" description="Helical" evidence="7">
    <location>
        <begin position="173"/>
        <end position="192"/>
    </location>
</feature>
<feature type="transmembrane region" description="Helical" evidence="7">
    <location>
        <begin position="72"/>
        <end position="96"/>
    </location>
</feature>
<dbReference type="Gene3D" id="1.20.1540.10">
    <property type="entry name" value="Rhomboid-like"/>
    <property type="match status" value="1"/>
</dbReference>
<protein>
    <submittedName>
        <fullName evidence="10">Membrane associated serine protease, rhomboid family</fullName>
    </submittedName>
</protein>
<evidence type="ECO:0000256" key="5">
    <source>
        <dbReference type="ARBA" id="ARBA00022989"/>
    </source>
</evidence>
<proteinExistence type="inferred from homology"/>
<dbReference type="EMBL" id="FUZA01000009">
    <property type="protein sequence ID" value="SKC16498.1"/>
    <property type="molecule type" value="Genomic_DNA"/>
</dbReference>
<evidence type="ECO:0000259" key="8">
    <source>
        <dbReference type="Pfam" id="PF01694"/>
    </source>
</evidence>
<evidence type="ECO:0000313" key="11">
    <source>
        <dbReference type="Proteomes" id="UP000190897"/>
    </source>
</evidence>
<dbReference type="RefSeq" id="WP_082217442.1">
    <property type="nucleotide sequence ID" value="NZ_FUZA01000009.1"/>
</dbReference>
<keyword evidence="6 7" id="KW-0472">Membrane</keyword>
<gene>
    <name evidence="10" type="ORF">SAMN05660293_04984</name>
</gene>
<evidence type="ECO:0000313" key="10">
    <source>
        <dbReference type="EMBL" id="SKC16498.1"/>
    </source>
</evidence>
<dbReference type="STRING" id="651661.SAMN05660293_04984"/>
<dbReference type="InterPro" id="IPR035952">
    <property type="entry name" value="Rhomboid-like_sf"/>
</dbReference>
<dbReference type="PANTHER" id="PTHR43731">
    <property type="entry name" value="RHOMBOID PROTEASE"/>
    <property type="match status" value="1"/>
</dbReference>
<sequence length="305" mass="34150">MSNIVDDVKREFAKSENALVKIILVNTAVFLTLLLLKIILTLSQSSNVYYAVINTLQLPAATNEFLYKPWTLISYFFTHDDIFHILFNMLFLYWFGKLIDEYLGAKRVIALYMLGGIAGGLIYIVLYNALPYFQAHVEGSRMLGASAAAFSVAVGASTLLPNYTFNLIFLGPIRIKFIALFYIILSLAQTVGPNAGGNLAHLGGAFIGYVFIKLLQSGTDLGKPIYAVMNGWSRLFRKRPSMQVTYRERQVYRSTSVYSSTSSSGTIEMPDQTEIDSILDKISKSGYESLTREEKQKLFKASQQK</sequence>
<keyword evidence="11" id="KW-1185">Reference proteome</keyword>
<dbReference type="InterPro" id="IPR050925">
    <property type="entry name" value="Rhomboid_protease_S54"/>
</dbReference>
<dbReference type="SUPFAM" id="SSF144091">
    <property type="entry name" value="Rhomboid-like"/>
    <property type="match status" value="1"/>
</dbReference>
<feature type="domain" description="Peptidase S54 rhomboid" evidence="8">
    <location>
        <begin position="69"/>
        <end position="214"/>
    </location>
</feature>
<keyword evidence="4" id="KW-0378">Hydrolase</keyword>
<dbReference type="Proteomes" id="UP000190897">
    <property type="component" value="Unassembled WGS sequence"/>
</dbReference>
<feature type="transmembrane region" description="Helical" evidence="7">
    <location>
        <begin position="108"/>
        <end position="130"/>
    </location>
</feature>
<dbReference type="GO" id="GO:0006508">
    <property type="term" value="P:proteolysis"/>
    <property type="evidence" value="ECO:0007669"/>
    <property type="project" value="UniProtKB-KW"/>
</dbReference>
<organism evidence="10 11">
    <name type="scientific">Dyadobacter psychrophilus</name>
    <dbReference type="NCBI Taxonomy" id="651661"/>
    <lineage>
        <taxon>Bacteria</taxon>
        <taxon>Pseudomonadati</taxon>
        <taxon>Bacteroidota</taxon>
        <taxon>Cytophagia</taxon>
        <taxon>Cytophagales</taxon>
        <taxon>Spirosomataceae</taxon>
        <taxon>Dyadobacter</taxon>
    </lineage>
</organism>
<dbReference type="AlphaFoldDB" id="A0A1T5H751"/>
<keyword evidence="5 7" id="KW-1133">Transmembrane helix</keyword>
<evidence type="ECO:0000259" key="9">
    <source>
        <dbReference type="Pfam" id="PF20216"/>
    </source>
</evidence>
<evidence type="ECO:0000256" key="3">
    <source>
        <dbReference type="ARBA" id="ARBA00022692"/>
    </source>
</evidence>
<comment type="similarity">
    <text evidence="2">Belongs to the peptidase S54 family.</text>
</comment>
<dbReference type="InterPro" id="IPR046483">
    <property type="entry name" value="DUF6576"/>
</dbReference>
<keyword evidence="3 7" id="KW-0812">Transmembrane</keyword>
<dbReference type="InterPro" id="IPR022764">
    <property type="entry name" value="Peptidase_S54_rhomboid_dom"/>
</dbReference>
<evidence type="ECO:0000256" key="1">
    <source>
        <dbReference type="ARBA" id="ARBA00004141"/>
    </source>
</evidence>
<keyword evidence="10" id="KW-0645">Protease</keyword>
<dbReference type="GO" id="GO:0016020">
    <property type="term" value="C:membrane"/>
    <property type="evidence" value="ECO:0007669"/>
    <property type="project" value="UniProtKB-SubCell"/>
</dbReference>